<dbReference type="PROSITE" id="PS51143">
    <property type="entry name" value="MT_A70"/>
    <property type="match status" value="1"/>
</dbReference>
<dbReference type="GO" id="GO:0003676">
    <property type="term" value="F:nucleic acid binding"/>
    <property type="evidence" value="ECO:0007669"/>
    <property type="project" value="InterPro"/>
</dbReference>
<comment type="similarity">
    <text evidence="1">Belongs to the MT-A70-like family.</text>
</comment>
<gene>
    <name evidence="2" type="ORF">DdX_05335</name>
</gene>
<dbReference type="GO" id="GO:0005634">
    <property type="term" value="C:nucleus"/>
    <property type="evidence" value="ECO:0007669"/>
    <property type="project" value="TreeGrafter"/>
</dbReference>
<reference evidence="2" key="1">
    <citation type="submission" date="2022-01" db="EMBL/GenBank/DDBJ databases">
        <title>Genome Sequence Resource for Two Populations of Ditylenchus destructor, the Migratory Endoparasitic Phytonematode.</title>
        <authorList>
            <person name="Zhang H."/>
            <person name="Lin R."/>
            <person name="Xie B."/>
        </authorList>
    </citation>
    <scope>NUCLEOTIDE SEQUENCE</scope>
    <source>
        <strain evidence="2">BazhouSP</strain>
    </source>
</reference>
<evidence type="ECO:0000313" key="2">
    <source>
        <dbReference type="EMBL" id="KAI1719972.1"/>
    </source>
</evidence>
<dbReference type="EMBL" id="JAKKPZ010000006">
    <property type="protein sequence ID" value="KAI1719972.1"/>
    <property type="molecule type" value="Genomic_DNA"/>
</dbReference>
<sequence>MIRLRHNEFVFFDELQFYQNLYLNGSGEKPCPKEIFYEINEPFKMDSELNVAKKSTRKRKSNNTAPSFLLENNERVLSAFNKFSSLVNANSTTEHNTNNAQARKAVKDAPSTSNNFATDSSSLDMYDLRSETDVIDWSKVQVYANRTCETLCLKDNLGSCYVIPRKANFLRSDIGMIRHFAHREMKFDLIVTDPPWPNKSVKRQKCYPWMETDDILNTMPIPNLLAGGGLVCIWLSNSETIHEKIEDMLKNQWGLVRLAEWFWLKVTYSINLLKSFLEPEHKVPFESLIFACHEGDAPLLKDKLTDHFTIIGVPNANPSRKPPIKELLRELDIFQSSNCLELFARYLLPETTSIGLEVLKFQNEYFFISDNV</sequence>
<proteinExistence type="inferred from homology"/>
<evidence type="ECO:0000313" key="3">
    <source>
        <dbReference type="Proteomes" id="UP001201812"/>
    </source>
</evidence>
<dbReference type="PROSITE" id="PS00092">
    <property type="entry name" value="N6_MTASE"/>
    <property type="match status" value="1"/>
</dbReference>
<dbReference type="GO" id="GO:0032259">
    <property type="term" value="P:methylation"/>
    <property type="evidence" value="ECO:0007669"/>
    <property type="project" value="InterPro"/>
</dbReference>
<organism evidence="2 3">
    <name type="scientific">Ditylenchus destructor</name>
    <dbReference type="NCBI Taxonomy" id="166010"/>
    <lineage>
        <taxon>Eukaryota</taxon>
        <taxon>Metazoa</taxon>
        <taxon>Ecdysozoa</taxon>
        <taxon>Nematoda</taxon>
        <taxon>Chromadorea</taxon>
        <taxon>Rhabditida</taxon>
        <taxon>Tylenchina</taxon>
        <taxon>Tylenchomorpha</taxon>
        <taxon>Sphaerularioidea</taxon>
        <taxon>Anguinidae</taxon>
        <taxon>Anguininae</taxon>
        <taxon>Ditylenchus</taxon>
    </lineage>
</organism>
<dbReference type="Pfam" id="PF05063">
    <property type="entry name" value="MT-A70"/>
    <property type="match status" value="1"/>
</dbReference>
<dbReference type="GO" id="GO:0008168">
    <property type="term" value="F:methyltransferase activity"/>
    <property type="evidence" value="ECO:0007669"/>
    <property type="project" value="InterPro"/>
</dbReference>
<dbReference type="Proteomes" id="UP001201812">
    <property type="component" value="Unassembled WGS sequence"/>
</dbReference>
<dbReference type="AlphaFoldDB" id="A0AAD4N733"/>
<keyword evidence="3" id="KW-1185">Reference proteome</keyword>
<dbReference type="PANTHER" id="PTHR12829">
    <property type="entry name" value="N6-ADENOSINE-METHYLTRANSFERASE"/>
    <property type="match status" value="1"/>
</dbReference>
<evidence type="ECO:0000256" key="1">
    <source>
        <dbReference type="PROSITE-ProRule" id="PRU00489"/>
    </source>
</evidence>
<dbReference type="SUPFAM" id="SSF53335">
    <property type="entry name" value="S-adenosyl-L-methionine-dependent methyltransferases"/>
    <property type="match status" value="1"/>
</dbReference>
<accession>A0AAD4N733</accession>
<dbReference type="InterPro" id="IPR029063">
    <property type="entry name" value="SAM-dependent_MTases_sf"/>
</dbReference>
<name>A0AAD4N733_9BILA</name>
<protein>
    <submittedName>
        <fullName evidence="2">MT-A70 domain-containing protein</fullName>
    </submittedName>
</protein>
<dbReference type="PANTHER" id="PTHR12829:SF4">
    <property type="entry name" value="N(6)-ADENINE-SPECIFIC METHYLTRANSFERASE METTL4"/>
    <property type="match status" value="1"/>
</dbReference>
<dbReference type="InterPro" id="IPR007757">
    <property type="entry name" value="MT-A70-like"/>
</dbReference>
<comment type="caution">
    <text evidence="2">The sequence shown here is derived from an EMBL/GenBank/DDBJ whole genome shotgun (WGS) entry which is preliminary data.</text>
</comment>
<dbReference type="InterPro" id="IPR002052">
    <property type="entry name" value="DNA_methylase_N6_adenine_CS"/>
</dbReference>